<dbReference type="AlphaFoldDB" id="A0A3M7S355"/>
<comment type="caution">
    <text evidence="1">The sequence shown here is derived from an EMBL/GenBank/DDBJ whole genome shotgun (WGS) entry which is preliminary data.</text>
</comment>
<organism evidence="1 2">
    <name type="scientific">Brachionus plicatilis</name>
    <name type="common">Marine rotifer</name>
    <name type="synonym">Brachionus muelleri</name>
    <dbReference type="NCBI Taxonomy" id="10195"/>
    <lineage>
        <taxon>Eukaryota</taxon>
        <taxon>Metazoa</taxon>
        <taxon>Spiralia</taxon>
        <taxon>Gnathifera</taxon>
        <taxon>Rotifera</taxon>
        <taxon>Eurotatoria</taxon>
        <taxon>Monogononta</taxon>
        <taxon>Pseudotrocha</taxon>
        <taxon>Ploima</taxon>
        <taxon>Brachionidae</taxon>
        <taxon>Brachionus</taxon>
    </lineage>
</organism>
<reference evidence="1 2" key="1">
    <citation type="journal article" date="2018" name="Sci. Rep.">
        <title>Genomic signatures of local adaptation to the degree of environmental predictability in rotifers.</title>
        <authorList>
            <person name="Franch-Gras L."/>
            <person name="Hahn C."/>
            <person name="Garcia-Roger E.M."/>
            <person name="Carmona M.J."/>
            <person name="Serra M."/>
            <person name="Gomez A."/>
        </authorList>
    </citation>
    <scope>NUCLEOTIDE SEQUENCE [LARGE SCALE GENOMIC DNA]</scope>
    <source>
        <strain evidence="1">HYR1</strain>
    </source>
</reference>
<name>A0A3M7S355_BRAPC</name>
<dbReference type="EMBL" id="REGN01002113">
    <property type="protein sequence ID" value="RNA30224.1"/>
    <property type="molecule type" value="Genomic_DNA"/>
</dbReference>
<keyword evidence="2" id="KW-1185">Reference proteome</keyword>
<evidence type="ECO:0000313" key="1">
    <source>
        <dbReference type="EMBL" id="RNA30224.1"/>
    </source>
</evidence>
<proteinExistence type="predicted"/>
<accession>A0A3M7S355</accession>
<dbReference type="Proteomes" id="UP000276133">
    <property type="component" value="Unassembled WGS sequence"/>
</dbReference>
<gene>
    <name evidence="1" type="ORF">BpHYR1_052287</name>
</gene>
<protein>
    <submittedName>
        <fullName evidence="1">Uncharacterized protein</fullName>
    </submittedName>
</protein>
<evidence type="ECO:0000313" key="2">
    <source>
        <dbReference type="Proteomes" id="UP000276133"/>
    </source>
</evidence>
<sequence>MTYSNKVYLNPSLRLWEKNQHFDNNCLNAKVKSLVTENSLILSKYNKNYELFLFKKPARIYTNWISLKAKS</sequence>